<keyword evidence="4" id="KW-1185">Reference proteome</keyword>
<feature type="chain" id="PRO_5040369242" evidence="2">
    <location>
        <begin position="22"/>
        <end position="103"/>
    </location>
</feature>
<evidence type="ECO:0000313" key="3">
    <source>
        <dbReference type="EMBL" id="MBW0560930.1"/>
    </source>
</evidence>
<accession>A0A9Q3PH21</accession>
<evidence type="ECO:0000256" key="2">
    <source>
        <dbReference type="SAM" id="SignalP"/>
    </source>
</evidence>
<dbReference type="EMBL" id="AVOT02070244">
    <property type="protein sequence ID" value="MBW0560930.1"/>
    <property type="molecule type" value="Genomic_DNA"/>
</dbReference>
<feature type="compositionally biased region" description="Polar residues" evidence="1">
    <location>
        <begin position="67"/>
        <end position="103"/>
    </location>
</feature>
<keyword evidence="2" id="KW-0732">Signal</keyword>
<organism evidence="3 4">
    <name type="scientific">Austropuccinia psidii MF-1</name>
    <dbReference type="NCBI Taxonomy" id="1389203"/>
    <lineage>
        <taxon>Eukaryota</taxon>
        <taxon>Fungi</taxon>
        <taxon>Dikarya</taxon>
        <taxon>Basidiomycota</taxon>
        <taxon>Pucciniomycotina</taxon>
        <taxon>Pucciniomycetes</taxon>
        <taxon>Pucciniales</taxon>
        <taxon>Sphaerophragmiaceae</taxon>
        <taxon>Austropuccinia</taxon>
    </lineage>
</organism>
<reference evidence="3" key="1">
    <citation type="submission" date="2021-03" db="EMBL/GenBank/DDBJ databases">
        <title>Draft genome sequence of rust myrtle Austropuccinia psidii MF-1, a brazilian biotype.</title>
        <authorList>
            <person name="Quecine M.C."/>
            <person name="Pachon D.M.R."/>
            <person name="Bonatelli M.L."/>
            <person name="Correr F.H."/>
            <person name="Franceschini L.M."/>
            <person name="Leite T.F."/>
            <person name="Margarido G.R.A."/>
            <person name="Almeida C.A."/>
            <person name="Ferrarezi J.A."/>
            <person name="Labate C.A."/>
        </authorList>
    </citation>
    <scope>NUCLEOTIDE SEQUENCE</scope>
    <source>
        <strain evidence="3">MF-1</strain>
    </source>
</reference>
<evidence type="ECO:0000256" key="1">
    <source>
        <dbReference type="SAM" id="MobiDB-lite"/>
    </source>
</evidence>
<comment type="caution">
    <text evidence="3">The sequence shown here is derived from an EMBL/GenBank/DDBJ whole genome shotgun (WGS) entry which is preliminary data.</text>
</comment>
<name>A0A9Q3PH21_9BASI</name>
<protein>
    <submittedName>
        <fullName evidence="3">Uncharacterized protein</fullName>
    </submittedName>
</protein>
<proteinExistence type="predicted"/>
<gene>
    <name evidence="3" type="ORF">O181_100645</name>
</gene>
<feature type="signal peptide" evidence="2">
    <location>
        <begin position="1"/>
        <end position="21"/>
    </location>
</feature>
<dbReference type="Proteomes" id="UP000765509">
    <property type="component" value="Unassembled WGS sequence"/>
</dbReference>
<dbReference type="OrthoDB" id="3359487at2759"/>
<feature type="region of interest" description="Disordered" evidence="1">
    <location>
        <begin position="65"/>
        <end position="103"/>
    </location>
</feature>
<evidence type="ECO:0000313" key="4">
    <source>
        <dbReference type="Proteomes" id="UP000765509"/>
    </source>
</evidence>
<dbReference type="AlphaFoldDB" id="A0A9Q3PH21"/>
<sequence length="103" mass="11661">MTTKLSKYLRLLLTKIPVICATVLDPQFKLNFFQSHNTTLAWFGTWATNLAGIFEDKAQKHFRKDSTTSYEPNSDNSRSTGLFNKMYSSSNASDANSLENELT</sequence>